<organism evidence="1 2">
    <name type="scientific">Tardiphaga robiniae</name>
    <dbReference type="NCBI Taxonomy" id="943830"/>
    <lineage>
        <taxon>Bacteria</taxon>
        <taxon>Pseudomonadati</taxon>
        <taxon>Pseudomonadota</taxon>
        <taxon>Alphaproteobacteria</taxon>
        <taxon>Hyphomicrobiales</taxon>
        <taxon>Nitrobacteraceae</taxon>
        <taxon>Tardiphaga</taxon>
    </lineage>
</organism>
<evidence type="ECO:0000313" key="1">
    <source>
        <dbReference type="EMBL" id="KZD20353.1"/>
    </source>
</evidence>
<accession>A0A163X398</accession>
<gene>
    <name evidence="1" type="ORF">A4A58_19125</name>
</gene>
<sequence>MNTPDVDTALRALEDARRILGQYINPGPRDPEGTLERLMSVLDRDDLVKALDRINRRRVIRLVE</sequence>
<dbReference type="AlphaFoldDB" id="A0A163X398"/>
<dbReference type="Proteomes" id="UP000076574">
    <property type="component" value="Unassembled WGS sequence"/>
</dbReference>
<name>A0A163X398_9BRAD</name>
<protein>
    <submittedName>
        <fullName evidence="1">Uncharacterized protein</fullName>
    </submittedName>
</protein>
<dbReference type="OrthoDB" id="8130017at2"/>
<keyword evidence="2" id="KW-1185">Reference proteome</keyword>
<proteinExistence type="predicted"/>
<evidence type="ECO:0000313" key="2">
    <source>
        <dbReference type="Proteomes" id="UP000076574"/>
    </source>
</evidence>
<dbReference type="RefSeq" id="WP_068738664.1">
    <property type="nucleotide sequence ID" value="NZ_LVYV01000056.1"/>
</dbReference>
<dbReference type="EMBL" id="LVYV01000056">
    <property type="protein sequence ID" value="KZD20353.1"/>
    <property type="molecule type" value="Genomic_DNA"/>
</dbReference>
<reference evidence="1 2" key="1">
    <citation type="submission" date="2016-03" db="EMBL/GenBank/DDBJ databases">
        <title>Microsymbionts genomes from the relict species Vavilovia formosa (Stev.) Fed.</title>
        <authorList>
            <person name="Kopat V."/>
            <person name="Chirak E."/>
            <person name="Kimeklis A."/>
            <person name="Andronov E."/>
        </authorList>
    </citation>
    <scope>NUCLEOTIDE SEQUENCE [LARGE SCALE GENOMIC DNA]</scope>
    <source>
        <strain evidence="1 2">Vaf07</strain>
    </source>
</reference>
<comment type="caution">
    <text evidence="1">The sequence shown here is derived from an EMBL/GenBank/DDBJ whole genome shotgun (WGS) entry which is preliminary data.</text>
</comment>